<organism evidence="7 8">
    <name type="scientific">Dictyostelium firmibasis</name>
    <dbReference type="NCBI Taxonomy" id="79012"/>
    <lineage>
        <taxon>Eukaryota</taxon>
        <taxon>Amoebozoa</taxon>
        <taxon>Evosea</taxon>
        <taxon>Eumycetozoa</taxon>
        <taxon>Dictyostelia</taxon>
        <taxon>Dictyosteliales</taxon>
        <taxon>Dictyosteliaceae</taxon>
        <taxon>Dictyostelium</taxon>
    </lineage>
</organism>
<comment type="cofactor">
    <cofactor evidence="1 5">
        <name>thiamine diphosphate</name>
        <dbReference type="ChEBI" id="CHEBI:58937"/>
    </cofactor>
</comment>
<dbReference type="FunFam" id="3.40.50.970:FF:000013">
    <property type="entry name" value="Pyruvate dehydrogenase E1 component subunit alpha"/>
    <property type="match status" value="1"/>
</dbReference>
<dbReference type="InterPro" id="IPR001017">
    <property type="entry name" value="DH_E1"/>
</dbReference>
<gene>
    <name evidence="7" type="ORF">RB653_003618</name>
</gene>
<proteinExistence type="predicted"/>
<dbReference type="GO" id="GO:0004739">
    <property type="term" value="F:pyruvate dehydrogenase (acetyl-transferring) activity"/>
    <property type="evidence" value="ECO:0007669"/>
    <property type="project" value="UniProtKB-UniRule"/>
</dbReference>
<dbReference type="SUPFAM" id="SSF52518">
    <property type="entry name" value="Thiamin diphosphate-binding fold (THDP-binding)"/>
    <property type="match status" value="1"/>
</dbReference>
<comment type="catalytic activity">
    <reaction evidence="5">
        <text>N(6)-[(R)-lipoyl]-L-lysyl-[protein] + pyruvate + H(+) = N(6)-[(R)-S(8)-acetyldihydrolipoyl]-L-lysyl-[protein] + CO2</text>
        <dbReference type="Rhea" id="RHEA:19189"/>
        <dbReference type="Rhea" id="RHEA-COMP:10474"/>
        <dbReference type="Rhea" id="RHEA-COMP:10478"/>
        <dbReference type="ChEBI" id="CHEBI:15361"/>
        <dbReference type="ChEBI" id="CHEBI:15378"/>
        <dbReference type="ChEBI" id="CHEBI:16526"/>
        <dbReference type="ChEBI" id="CHEBI:83099"/>
        <dbReference type="ChEBI" id="CHEBI:83111"/>
        <dbReference type="EC" id="1.2.4.1"/>
    </reaction>
</comment>
<evidence type="ECO:0000313" key="8">
    <source>
        <dbReference type="Proteomes" id="UP001344447"/>
    </source>
</evidence>
<dbReference type="PANTHER" id="PTHR11516">
    <property type="entry name" value="PYRUVATE DEHYDROGENASE E1 COMPONENT, ALPHA SUBUNIT BACTERIAL AND ORGANELLAR"/>
    <property type="match status" value="1"/>
</dbReference>
<comment type="function">
    <text evidence="5">The pyruvate dehydrogenase complex catalyzes the overall conversion of pyruvate to acetyl-CoA and CO(2).</text>
</comment>
<evidence type="ECO:0000259" key="6">
    <source>
        <dbReference type="Pfam" id="PF00676"/>
    </source>
</evidence>
<name>A0AAN7YX65_9MYCE</name>
<evidence type="ECO:0000256" key="3">
    <source>
        <dbReference type="ARBA" id="ARBA00023052"/>
    </source>
</evidence>
<evidence type="ECO:0000256" key="1">
    <source>
        <dbReference type="ARBA" id="ARBA00001964"/>
    </source>
</evidence>
<dbReference type="PANTHER" id="PTHR11516:SF60">
    <property type="entry name" value="PYRUVATE DEHYDROGENASE E1 COMPONENT SUBUNIT ALPHA"/>
    <property type="match status" value="1"/>
</dbReference>
<evidence type="ECO:0000256" key="4">
    <source>
        <dbReference type="ARBA" id="ARBA00023317"/>
    </source>
</evidence>
<dbReference type="EC" id="1.2.4.1" evidence="5"/>
<sequence>MLSNFLKVNSKTLGHIRTFASKSGEVKLNFKKADTYLCDGPSHSTVTNKDELISFFTEMTRFRRLETVCDGLYKKKLIRGFCHLYTGQEAVCAGLESAITKDDHIITAYRDHTYMLSRGATPEEIFAELLMKETGCSKGKGGSMHMFTKNFYGGNGIVGAQCPIGAGIAFAQKYNKTGNVSLAMYGDGAANQGQLYEAFNMASLWKLPVIFICENNKYGMGTSQKRSTAGHDFYTRAHYVPGLKVDGMDVFAVKEAGKYAADWCRSGKGPIVLEMDTYRYVGHSMSDPGITYRSREEVNNVRQTRDPIENVRQIILANKIATEDELTVIEDTVRDEMEKASEKAIAAPLPQARELYTNVYIQEVPIRGVEFVNSFKP</sequence>
<dbReference type="Gene3D" id="3.40.50.970">
    <property type="match status" value="1"/>
</dbReference>
<dbReference type="CDD" id="cd02000">
    <property type="entry name" value="TPP_E1_PDC_ADC_BCADC"/>
    <property type="match status" value="1"/>
</dbReference>
<keyword evidence="2 5" id="KW-0560">Oxidoreductase</keyword>
<evidence type="ECO:0000313" key="7">
    <source>
        <dbReference type="EMBL" id="KAK5582036.1"/>
    </source>
</evidence>
<protein>
    <recommendedName>
        <fullName evidence="5">Pyruvate dehydrogenase E1 component subunit alpha</fullName>
        <ecNumber evidence="5">1.2.4.1</ecNumber>
    </recommendedName>
</protein>
<dbReference type="Proteomes" id="UP001344447">
    <property type="component" value="Unassembled WGS sequence"/>
</dbReference>
<dbReference type="GO" id="GO:0006086">
    <property type="term" value="P:pyruvate decarboxylation to acetyl-CoA"/>
    <property type="evidence" value="ECO:0007669"/>
    <property type="project" value="InterPro"/>
</dbReference>
<dbReference type="Pfam" id="PF00676">
    <property type="entry name" value="E1_dh"/>
    <property type="match status" value="1"/>
</dbReference>
<dbReference type="NCBIfam" id="TIGR03182">
    <property type="entry name" value="PDH_E1_alph_y"/>
    <property type="match status" value="1"/>
</dbReference>
<reference evidence="7 8" key="1">
    <citation type="submission" date="2023-11" db="EMBL/GenBank/DDBJ databases">
        <title>Dfirmibasis_genome.</title>
        <authorList>
            <person name="Edelbroek B."/>
            <person name="Kjellin J."/>
            <person name="Jerlstrom-Hultqvist J."/>
            <person name="Soderbom F."/>
        </authorList>
    </citation>
    <scope>NUCLEOTIDE SEQUENCE [LARGE SCALE GENOMIC DNA]</scope>
    <source>
        <strain evidence="7 8">TNS-C-14</strain>
    </source>
</reference>
<keyword evidence="8" id="KW-1185">Reference proteome</keyword>
<keyword evidence="3 5" id="KW-0786">Thiamine pyrophosphate</keyword>
<keyword evidence="4 5" id="KW-0670">Pyruvate</keyword>
<accession>A0AAN7YX65</accession>
<dbReference type="InterPro" id="IPR017597">
    <property type="entry name" value="Pyrv_DH_E1_asu_subgrp-y"/>
</dbReference>
<comment type="caution">
    <text evidence="7">The sequence shown here is derived from an EMBL/GenBank/DDBJ whole genome shotgun (WGS) entry which is preliminary data.</text>
</comment>
<evidence type="ECO:0000256" key="2">
    <source>
        <dbReference type="ARBA" id="ARBA00023002"/>
    </source>
</evidence>
<dbReference type="InterPro" id="IPR050642">
    <property type="entry name" value="PDH_E1_Alpha_Subunit"/>
</dbReference>
<evidence type="ECO:0000256" key="5">
    <source>
        <dbReference type="RuleBase" id="RU361139"/>
    </source>
</evidence>
<dbReference type="AlphaFoldDB" id="A0AAN7YX65"/>
<dbReference type="EMBL" id="JAVFKY010000001">
    <property type="protein sequence ID" value="KAK5582036.1"/>
    <property type="molecule type" value="Genomic_DNA"/>
</dbReference>
<feature type="domain" description="Dehydrogenase E1 component" evidence="6">
    <location>
        <begin position="58"/>
        <end position="351"/>
    </location>
</feature>
<dbReference type="InterPro" id="IPR029061">
    <property type="entry name" value="THDP-binding"/>
</dbReference>